<dbReference type="GeneID" id="28857456"/>
<sequence length="85" mass="9039">MPAKRAQSLGSVHRYEGGFGQFPDLTICLSKFARSPPGCPKENKMKLAAVRICLIQSTLPAQCNPPSQAGSLEDAGCFATKQTEG</sequence>
<evidence type="ECO:0000313" key="2">
    <source>
        <dbReference type="Proteomes" id="UP000078397"/>
    </source>
</evidence>
<reference evidence="1 2" key="1">
    <citation type="journal article" date="2016" name="PLoS Pathog.">
        <title>Biosynthesis of antibiotic leucinostatins in bio-control fungus Purpureocillium lilacinum and their inhibition on phytophthora revealed by genome mining.</title>
        <authorList>
            <person name="Wang G."/>
            <person name="Liu Z."/>
            <person name="Lin R."/>
            <person name="Li E."/>
            <person name="Mao Z."/>
            <person name="Ling J."/>
            <person name="Yang Y."/>
            <person name="Yin W.B."/>
            <person name="Xie B."/>
        </authorList>
    </citation>
    <scope>NUCLEOTIDE SEQUENCE [LARGE SCALE GENOMIC DNA]</scope>
    <source>
        <strain evidence="1">170</strain>
    </source>
</reference>
<evidence type="ECO:0000313" key="1">
    <source>
        <dbReference type="EMBL" id="OAQ67631.1"/>
    </source>
</evidence>
<comment type="caution">
    <text evidence="1">The sequence shown here is derived from an EMBL/GenBank/DDBJ whole genome shotgun (WGS) entry which is preliminary data.</text>
</comment>
<protein>
    <submittedName>
        <fullName evidence="1">Uncharacterized protein</fullName>
    </submittedName>
</protein>
<dbReference type="KEGG" id="pchm:VFPPC_15709"/>
<dbReference type="EMBL" id="LSBJ02000003">
    <property type="protein sequence ID" value="OAQ67631.1"/>
    <property type="molecule type" value="Genomic_DNA"/>
</dbReference>
<organism evidence="1 2">
    <name type="scientific">Pochonia chlamydosporia 170</name>
    <dbReference type="NCBI Taxonomy" id="1380566"/>
    <lineage>
        <taxon>Eukaryota</taxon>
        <taxon>Fungi</taxon>
        <taxon>Dikarya</taxon>
        <taxon>Ascomycota</taxon>
        <taxon>Pezizomycotina</taxon>
        <taxon>Sordariomycetes</taxon>
        <taxon>Hypocreomycetidae</taxon>
        <taxon>Hypocreales</taxon>
        <taxon>Clavicipitaceae</taxon>
        <taxon>Pochonia</taxon>
    </lineage>
</organism>
<dbReference type="AlphaFoldDB" id="A0A179FR61"/>
<name>A0A179FR61_METCM</name>
<proteinExistence type="predicted"/>
<accession>A0A179FR61</accession>
<keyword evidence="2" id="KW-1185">Reference proteome</keyword>
<dbReference type="Proteomes" id="UP000078397">
    <property type="component" value="Unassembled WGS sequence"/>
</dbReference>
<gene>
    <name evidence="1" type="ORF">VFPPC_15709</name>
</gene>
<dbReference type="RefSeq" id="XP_018144481.1">
    <property type="nucleotide sequence ID" value="XM_018293462.1"/>
</dbReference>